<dbReference type="STRING" id="157072.A0A024UDP2"/>
<keyword evidence="2" id="KW-0472">Membrane</keyword>
<keyword evidence="2" id="KW-0812">Transmembrane</keyword>
<dbReference type="Pfam" id="PF23741">
    <property type="entry name" value="DUF7164"/>
    <property type="match status" value="1"/>
</dbReference>
<dbReference type="RefSeq" id="XP_008867335.1">
    <property type="nucleotide sequence ID" value="XM_008869113.1"/>
</dbReference>
<dbReference type="AlphaFoldDB" id="A0A024UDP2"/>
<keyword evidence="2" id="KW-1133">Transmembrane helix</keyword>
<dbReference type="GeneID" id="20081714"/>
<dbReference type="InterPro" id="IPR055588">
    <property type="entry name" value="DUF7164"/>
</dbReference>
<protein>
    <recommendedName>
        <fullName evidence="3">DUF7164 domain-containing protein</fullName>
    </recommendedName>
</protein>
<feature type="compositionally biased region" description="Polar residues" evidence="1">
    <location>
        <begin position="1"/>
        <end position="15"/>
    </location>
</feature>
<proteinExistence type="predicted"/>
<evidence type="ECO:0000259" key="3">
    <source>
        <dbReference type="Pfam" id="PF23741"/>
    </source>
</evidence>
<dbReference type="EMBL" id="KI913958">
    <property type="protein sequence ID" value="ETW04379.1"/>
    <property type="molecule type" value="Genomic_DNA"/>
</dbReference>
<feature type="region of interest" description="Disordered" evidence="1">
    <location>
        <begin position="1"/>
        <end position="29"/>
    </location>
</feature>
<name>A0A024UDP2_9STRA</name>
<sequence length="421" mass="47481">MSDTNPPLLPTQTDSVVPPAFVQSNGSGRSSSMRCILVTVLFLAVVQLTILAYVYDMDTAQVHQVALSWHEHMFGGTSSHGAGQHDDDLMIGPSSQFTIAAPGDTASFVRATVLYLPSYTPKFEDEFRWFRRSWIEMQKYEPVSWRTDIVVYSDGPLPVLEQLNCSMTSRRTTRNEPNRCILYTNYTSVFSTAFPYKFADSVNVVGLNGTDLDAYDWILRTDIDTFLTPAFATWKPPTMVVGRGMYSFPDYSTGERLESIISKLNMTATTIDNVGSTWYGPTALLRTCANLSVAIMQYLYANEFTAEEKSPEYGIQGWPNWHIGVVSMYGGHIAINHCTRNVAVTKDDSMLDFPTSSSESPALHAHLHTWQNNLRFSKFSFHVGEYKNEDITKLRPYETILDYAMYMALDSRPKTARPLRI</sequence>
<reference evidence="4" key="1">
    <citation type="submission" date="2013-12" db="EMBL/GenBank/DDBJ databases">
        <title>The Genome Sequence of Aphanomyces invadans NJM9701.</title>
        <authorList>
            <consortium name="The Broad Institute Genomics Platform"/>
            <person name="Russ C."/>
            <person name="Tyler B."/>
            <person name="van West P."/>
            <person name="Dieguez-Uribeondo J."/>
            <person name="Young S.K."/>
            <person name="Zeng Q."/>
            <person name="Gargeya S."/>
            <person name="Fitzgerald M."/>
            <person name="Abouelleil A."/>
            <person name="Alvarado L."/>
            <person name="Chapman S.B."/>
            <person name="Gainer-Dewar J."/>
            <person name="Goldberg J."/>
            <person name="Griggs A."/>
            <person name="Gujja S."/>
            <person name="Hansen M."/>
            <person name="Howarth C."/>
            <person name="Imamovic A."/>
            <person name="Ireland A."/>
            <person name="Larimer J."/>
            <person name="McCowan C."/>
            <person name="Murphy C."/>
            <person name="Pearson M."/>
            <person name="Poon T.W."/>
            <person name="Priest M."/>
            <person name="Roberts A."/>
            <person name="Saif S."/>
            <person name="Shea T."/>
            <person name="Sykes S."/>
            <person name="Wortman J."/>
            <person name="Nusbaum C."/>
            <person name="Birren B."/>
        </authorList>
    </citation>
    <scope>NUCLEOTIDE SEQUENCE [LARGE SCALE GENOMIC DNA]</scope>
    <source>
        <strain evidence="4">NJM9701</strain>
    </source>
</reference>
<dbReference type="OrthoDB" id="69061at2759"/>
<accession>A0A024UDP2</accession>
<feature type="domain" description="DUF7164" evidence="3">
    <location>
        <begin position="107"/>
        <end position="413"/>
    </location>
</feature>
<feature type="transmembrane region" description="Helical" evidence="2">
    <location>
        <begin position="35"/>
        <end position="55"/>
    </location>
</feature>
<evidence type="ECO:0000313" key="4">
    <source>
        <dbReference type="EMBL" id="ETW04379.1"/>
    </source>
</evidence>
<evidence type="ECO:0000256" key="2">
    <source>
        <dbReference type="SAM" id="Phobius"/>
    </source>
</evidence>
<evidence type="ECO:0000256" key="1">
    <source>
        <dbReference type="SAM" id="MobiDB-lite"/>
    </source>
</evidence>
<gene>
    <name evidence="4" type="ORF">H310_04664</name>
</gene>
<dbReference type="VEuPathDB" id="FungiDB:H310_04664"/>
<organism evidence="4">
    <name type="scientific">Aphanomyces invadans</name>
    <dbReference type="NCBI Taxonomy" id="157072"/>
    <lineage>
        <taxon>Eukaryota</taxon>
        <taxon>Sar</taxon>
        <taxon>Stramenopiles</taxon>
        <taxon>Oomycota</taxon>
        <taxon>Saprolegniomycetes</taxon>
        <taxon>Saprolegniales</taxon>
        <taxon>Verrucalvaceae</taxon>
        <taxon>Aphanomyces</taxon>
    </lineage>
</organism>